<proteinExistence type="predicted"/>
<evidence type="ECO:0000313" key="2">
    <source>
        <dbReference type="Proteomes" id="UP001316087"/>
    </source>
</evidence>
<reference evidence="1 2" key="1">
    <citation type="submission" date="2022-03" db="EMBL/GenBank/DDBJ databases">
        <authorList>
            <person name="Jo J.-H."/>
            <person name="Im W.-T."/>
        </authorList>
    </citation>
    <scope>NUCLEOTIDE SEQUENCE [LARGE SCALE GENOMIC DNA]</scope>
    <source>
        <strain evidence="1 2">MA9</strain>
    </source>
</reference>
<dbReference type="Proteomes" id="UP001316087">
    <property type="component" value="Unassembled WGS sequence"/>
</dbReference>
<evidence type="ECO:0000313" key="1">
    <source>
        <dbReference type="EMBL" id="MCH7322971.1"/>
    </source>
</evidence>
<comment type="caution">
    <text evidence="1">The sequence shown here is derived from an EMBL/GenBank/DDBJ whole genome shotgun (WGS) entry which is preliminary data.</text>
</comment>
<dbReference type="PROSITE" id="PS51257">
    <property type="entry name" value="PROKAR_LIPOPROTEIN"/>
    <property type="match status" value="1"/>
</dbReference>
<keyword evidence="2" id="KW-1185">Reference proteome</keyword>
<protein>
    <submittedName>
        <fullName evidence="1">Fe-S oxidoreductase</fullName>
    </submittedName>
</protein>
<name>A0ABS9UF62_9BACL</name>
<dbReference type="EMBL" id="JAKZFC010000005">
    <property type="protein sequence ID" value="MCH7322971.1"/>
    <property type="molecule type" value="Genomic_DNA"/>
</dbReference>
<organism evidence="1 2">
    <name type="scientific">Solibacillus palustris</name>
    <dbReference type="NCBI Taxonomy" id="2908203"/>
    <lineage>
        <taxon>Bacteria</taxon>
        <taxon>Bacillati</taxon>
        <taxon>Bacillota</taxon>
        <taxon>Bacilli</taxon>
        <taxon>Bacillales</taxon>
        <taxon>Caryophanaceae</taxon>
        <taxon>Solibacillus</taxon>
    </lineage>
</organism>
<sequence length="156" mass="17466">MEKYVLLLAMLLLAGCGDKEEKGPMFTENQSVPFEIIKYEEKISPIYESLVPHIAYAETAGQLEELKGRFKVDGFDMDTEKFMAIFIVTYSNSCGVAVDGAYEDKNNLAVQLLESGGENCDSEGMPHTFVLQVDKKEYEKVQLYNGNIIKSSIDVD</sequence>
<accession>A0ABS9UF62</accession>
<gene>
    <name evidence="1" type="ORF">LZ480_13915</name>
</gene>
<dbReference type="RefSeq" id="WP_241370135.1">
    <property type="nucleotide sequence ID" value="NZ_JAKZFC010000005.1"/>
</dbReference>